<dbReference type="Gene3D" id="3.30.420.40">
    <property type="match status" value="2"/>
</dbReference>
<proteinExistence type="inferred from homology"/>
<evidence type="ECO:0000256" key="2">
    <source>
        <dbReference type="ARBA" id="ARBA00049360"/>
    </source>
</evidence>
<comment type="catalytic activity">
    <reaction evidence="2">
        <text>ATP + H2O = ADP + phosphate + H(+)</text>
        <dbReference type="Rhea" id="RHEA:13065"/>
        <dbReference type="ChEBI" id="CHEBI:15377"/>
        <dbReference type="ChEBI" id="CHEBI:15378"/>
        <dbReference type="ChEBI" id="CHEBI:30616"/>
        <dbReference type="ChEBI" id="CHEBI:43474"/>
        <dbReference type="ChEBI" id="CHEBI:456216"/>
    </reaction>
</comment>
<accession>G0V1R6</accession>
<dbReference type="EMBL" id="HE575324">
    <property type="protein sequence ID" value="CCC95587.1"/>
    <property type="molecule type" value="Genomic_DNA"/>
</dbReference>
<dbReference type="GO" id="GO:0016787">
    <property type="term" value="F:hydrolase activity"/>
    <property type="evidence" value="ECO:0007669"/>
    <property type="project" value="UniProtKB-KW"/>
</dbReference>
<dbReference type="VEuPathDB" id="TriTrypDB:TcIL3000.11.10600"/>
<dbReference type="SUPFAM" id="SSF53067">
    <property type="entry name" value="Actin-like ATPase domain"/>
    <property type="match status" value="2"/>
</dbReference>
<dbReference type="AlphaFoldDB" id="G0V1R6"/>
<sequence>MVCKQPAVVMDMGSTKTRVGFAGEEAPRVISSTVVGEPRQPGLVGSLLRHHSNDYAGDAARAQEGRLNLRHVMHNRRITSFQDVEHFMQDVYYSQIPLVPNSATLLWVEPVCTLREDREHLCEMVFESLDIPSLGIVSASAATVYSTGRTSGIVLDSGEDVTTCNAVWEGYNLQYANHTTNVAGRVLTDRLMSYLRSKGYALSTLNDRRLVEDIKHKLCYVAMDVKDEVKKLHNKLQLEYYGLPDDQRVYLHESQFMVPELLFNPRQKGTCLLDADHNEEGSCVPAGGWADIVSKVVQTSPHFTQRLLYKNIILGGGNTMLPGTEDRLQQDVTTLLTGTEFEASCVAFQDRDLAAWIGGSVVASMPTFPKMCLSRKDYLEKGAAIIHQRI</sequence>
<keyword evidence="1" id="KW-0378">Hydrolase</keyword>
<dbReference type="InterPro" id="IPR043129">
    <property type="entry name" value="ATPase_NBD"/>
</dbReference>
<dbReference type="FunFam" id="3.90.640.10:FF:000007">
    <property type="entry name" value="Actin like 7B"/>
    <property type="match status" value="1"/>
</dbReference>
<dbReference type="FunFam" id="3.30.420.40:FF:000058">
    <property type="entry name" value="Putative actin-related protein 5"/>
    <property type="match status" value="1"/>
</dbReference>
<protein>
    <submittedName>
        <fullName evidence="4">Uncharacterized protein TCIL3000_11_10600</fullName>
    </submittedName>
</protein>
<evidence type="ECO:0000256" key="1">
    <source>
        <dbReference type="ARBA" id="ARBA00022801"/>
    </source>
</evidence>
<comment type="similarity">
    <text evidence="3">Belongs to the actin family.</text>
</comment>
<evidence type="ECO:0000313" key="4">
    <source>
        <dbReference type="EMBL" id="CCC95587.1"/>
    </source>
</evidence>
<dbReference type="PRINTS" id="PR00190">
    <property type="entry name" value="ACTIN"/>
</dbReference>
<dbReference type="Gene3D" id="3.90.640.10">
    <property type="entry name" value="Actin, Chain A, domain 4"/>
    <property type="match status" value="1"/>
</dbReference>
<gene>
    <name evidence="4" type="ORF">TCIL3000_11_10600</name>
</gene>
<dbReference type="InterPro" id="IPR004000">
    <property type="entry name" value="Actin"/>
</dbReference>
<name>G0V1R6_TRYCI</name>
<dbReference type="Pfam" id="PF00022">
    <property type="entry name" value="Actin"/>
    <property type="match status" value="1"/>
</dbReference>
<evidence type="ECO:0000256" key="3">
    <source>
        <dbReference type="RuleBase" id="RU000487"/>
    </source>
</evidence>
<dbReference type="PANTHER" id="PTHR11937">
    <property type="entry name" value="ACTIN"/>
    <property type="match status" value="1"/>
</dbReference>
<reference evidence="4" key="1">
    <citation type="journal article" date="2012" name="Proc. Natl. Acad. Sci. U.S.A.">
        <title>Antigenic diversity is generated by distinct evolutionary mechanisms in African trypanosome species.</title>
        <authorList>
            <person name="Jackson A.P."/>
            <person name="Berry A."/>
            <person name="Aslett M."/>
            <person name="Allison H.C."/>
            <person name="Burton P."/>
            <person name="Vavrova-Anderson J."/>
            <person name="Brown R."/>
            <person name="Browne H."/>
            <person name="Corton N."/>
            <person name="Hauser H."/>
            <person name="Gamble J."/>
            <person name="Gilderthorp R."/>
            <person name="Marcello L."/>
            <person name="McQuillan J."/>
            <person name="Otto T.D."/>
            <person name="Quail M.A."/>
            <person name="Sanders M.J."/>
            <person name="van Tonder A."/>
            <person name="Ginger M.L."/>
            <person name="Field M.C."/>
            <person name="Barry J.D."/>
            <person name="Hertz-Fowler C."/>
            <person name="Berriman M."/>
        </authorList>
    </citation>
    <scope>NUCLEOTIDE SEQUENCE</scope>
    <source>
        <strain evidence="4">IL3000</strain>
    </source>
</reference>
<dbReference type="SMART" id="SM00268">
    <property type="entry name" value="ACTIN"/>
    <property type="match status" value="1"/>
</dbReference>
<organism evidence="4">
    <name type="scientific">Trypanosoma congolense (strain IL3000)</name>
    <dbReference type="NCBI Taxonomy" id="1068625"/>
    <lineage>
        <taxon>Eukaryota</taxon>
        <taxon>Discoba</taxon>
        <taxon>Euglenozoa</taxon>
        <taxon>Kinetoplastea</taxon>
        <taxon>Metakinetoplastina</taxon>
        <taxon>Trypanosomatida</taxon>
        <taxon>Trypanosomatidae</taxon>
        <taxon>Trypanosoma</taxon>
        <taxon>Nannomonas</taxon>
    </lineage>
</organism>